<evidence type="ECO:0000313" key="4">
    <source>
        <dbReference type="EMBL" id="QEV58473.1"/>
    </source>
</evidence>
<evidence type="ECO:0000313" key="3">
    <source>
        <dbReference type="EMBL" id="QDQ10238.1"/>
    </source>
</evidence>
<dbReference type="EMBL" id="CP023690">
    <property type="protein sequence ID" value="QEV58473.1"/>
    <property type="molecule type" value="Genomic_DNA"/>
</dbReference>
<proteinExistence type="predicted"/>
<dbReference type="Gene3D" id="1.10.1200.10">
    <property type="entry name" value="ACP-like"/>
    <property type="match status" value="1"/>
</dbReference>
<dbReference type="RefSeq" id="WP_144002006.1">
    <property type="nucleotide sequence ID" value="NZ_BMSQ01000052.1"/>
</dbReference>
<dbReference type="Proteomes" id="UP000316806">
    <property type="component" value="Chromosome"/>
</dbReference>
<dbReference type="InterPro" id="IPR036736">
    <property type="entry name" value="ACP-like_sf"/>
</dbReference>
<dbReference type="OrthoDB" id="4244095at2"/>
<dbReference type="PROSITE" id="PS50075">
    <property type="entry name" value="CARRIER"/>
    <property type="match status" value="1"/>
</dbReference>
<evidence type="ECO:0000259" key="1">
    <source>
        <dbReference type="PROSITE" id="PS50075"/>
    </source>
</evidence>
<accession>A0A516R3L0</accession>
<evidence type="ECO:0000313" key="5">
    <source>
        <dbReference type="Proteomes" id="UP000316806"/>
    </source>
</evidence>
<sequence length="81" mass="8818">MARDTLTADVVRLVQDTAFDLDGEVTAESSFEELGMDSLTRVDLLAAVEKTYQLSVPDDTVATLLRVRDVVDFLVEAKAGV</sequence>
<dbReference type="SUPFAM" id="SSF47336">
    <property type="entry name" value="ACP-like"/>
    <property type="match status" value="1"/>
</dbReference>
<name>A0A516R3L0_STRST</name>
<reference evidence="4 6" key="1">
    <citation type="submission" date="2017-09" db="EMBL/GenBank/DDBJ databases">
        <authorList>
            <person name="Lee N."/>
            <person name="Cho B.-K."/>
        </authorList>
    </citation>
    <scope>NUCLEOTIDE SEQUENCE [LARGE SCALE GENOMIC DNA]</scope>
    <source>
        <strain evidence="4 6">ATCC 27465</strain>
    </source>
</reference>
<evidence type="ECO:0000313" key="2">
    <source>
        <dbReference type="EMBL" id="MBB5101789.1"/>
    </source>
</evidence>
<evidence type="ECO:0000313" key="7">
    <source>
        <dbReference type="Proteomes" id="UP000549009"/>
    </source>
</evidence>
<reference evidence="3 5" key="2">
    <citation type="journal article" date="2019" name="J. Ind. Microbiol. Biotechnol.">
        <title>The complete genomic sequence of Streptomyces spectabilis NRRL-2792 and identification of secondary metabolite biosynthetic gene clusters.</title>
        <authorList>
            <person name="Sinha A."/>
            <person name="Phillips-Salemka S."/>
            <person name="Niraula T.A."/>
            <person name="Short K.A."/>
            <person name="Niraula N.P."/>
        </authorList>
    </citation>
    <scope>NUCLEOTIDE SEQUENCE [LARGE SCALE GENOMIC DNA]</scope>
    <source>
        <strain evidence="3 5">NRRL 2792</strain>
    </source>
</reference>
<dbReference type="AlphaFoldDB" id="A0A516R3L0"/>
<dbReference type="InterPro" id="IPR009081">
    <property type="entry name" value="PP-bd_ACP"/>
</dbReference>
<dbReference type="Proteomes" id="UP000549009">
    <property type="component" value="Unassembled WGS sequence"/>
</dbReference>
<organism evidence="3 5">
    <name type="scientific">Streptomyces spectabilis</name>
    <dbReference type="NCBI Taxonomy" id="68270"/>
    <lineage>
        <taxon>Bacteria</taxon>
        <taxon>Bacillati</taxon>
        <taxon>Actinomycetota</taxon>
        <taxon>Actinomycetes</taxon>
        <taxon>Kitasatosporales</taxon>
        <taxon>Streptomycetaceae</taxon>
        <taxon>Streptomyces</taxon>
    </lineage>
</organism>
<keyword evidence="7" id="KW-1185">Reference proteome</keyword>
<dbReference type="EMBL" id="JACHJD010000001">
    <property type="protein sequence ID" value="MBB5101789.1"/>
    <property type="molecule type" value="Genomic_DNA"/>
</dbReference>
<gene>
    <name evidence="4" type="ORF">CP982_06935</name>
    <name evidence="3" type="ORF">FH965_06425</name>
    <name evidence="2" type="ORF">FHS40_000842</name>
</gene>
<dbReference type="Pfam" id="PF00550">
    <property type="entry name" value="PP-binding"/>
    <property type="match status" value="1"/>
</dbReference>
<dbReference type="Proteomes" id="UP000326505">
    <property type="component" value="Chromosome"/>
</dbReference>
<dbReference type="KEGG" id="sspb:CP982_06935"/>
<reference evidence="2 7" key="3">
    <citation type="submission" date="2020-08" db="EMBL/GenBank/DDBJ databases">
        <title>Genomic Encyclopedia of Type Strains, Phase III (KMG-III): the genomes of soil and plant-associated and newly described type strains.</title>
        <authorList>
            <person name="Whitman W."/>
        </authorList>
    </citation>
    <scope>NUCLEOTIDE SEQUENCE [LARGE SCALE GENOMIC DNA]</scope>
    <source>
        <strain evidence="2 7">CECT 3146</strain>
    </source>
</reference>
<feature type="domain" description="Carrier" evidence="1">
    <location>
        <begin position="1"/>
        <end position="78"/>
    </location>
</feature>
<dbReference type="EMBL" id="CP040916">
    <property type="protein sequence ID" value="QDQ10238.1"/>
    <property type="molecule type" value="Genomic_DNA"/>
</dbReference>
<evidence type="ECO:0000313" key="6">
    <source>
        <dbReference type="Proteomes" id="UP000326505"/>
    </source>
</evidence>
<protein>
    <submittedName>
        <fullName evidence="2">Acyl carrier protein</fullName>
    </submittedName>
</protein>